<feature type="compositionally biased region" description="Low complexity" evidence="1">
    <location>
        <begin position="1"/>
        <end position="10"/>
    </location>
</feature>
<keyword evidence="2" id="KW-0472">Membrane</keyword>
<evidence type="ECO:0000256" key="2">
    <source>
        <dbReference type="SAM" id="Phobius"/>
    </source>
</evidence>
<reference evidence="4 5" key="2">
    <citation type="submission" date="2024-03" db="EMBL/GenBank/DDBJ databases">
        <title>Complete genome sequence of the green alga Chloropicon roscoffensis RCC1871.</title>
        <authorList>
            <person name="Lemieux C."/>
            <person name="Pombert J.-F."/>
            <person name="Otis C."/>
            <person name="Turmel M."/>
        </authorList>
    </citation>
    <scope>NUCLEOTIDE SEQUENCE [LARGE SCALE GENOMIC DNA]</scope>
    <source>
        <strain evidence="4 5">RCC1871</strain>
    </source>
</reference>
<keyword evidence="5" id="KW-1185">Reference proteome</keyword>
<dbReference type="EMBL" id="CP151502">
    <property type="protein sequence ID" value="WZN60213.1"/>
    <property type="molecule type" value="Genomic_DNA"/>
</dbReference>
<dbReference type="EMBL" id="HBHZ01002927">
    <property type="protein sequence ID" value="CAE0189216.1"/>
    <property type="molecule type" value="Transcribed_RNA"/>
</dbReference>
<feature type="region of interest" description="Disordered" evidence="1">
    <location>
        <begin position="1"/>
        <end position="22"/>
    </location>
</feature>
<reference evidence="3" key="1">
    <citation type="submission" date="2021-01" db="EMBL/GenBank/DDBJ databases">
        <authorList>
            <person name="Corre E."/>
            <person name="Pelletier E."/>
            <person name="Niang G."/>
            <person name="Scheremetjew M."/>
            <person name="Finn R."/>
            <person name="Kale V."/>
            <person name="Holt S."/>
            <person name="Cochrane G."/>
            <person name="Meng A."/>
            <person name="Brown T."/>
            <person name="Cohen L."/>
        </authorList>
    </citation>
    <scope>NUCLEOTIDE SEQUENCE</scope>
    <source>
        <strain evidence="3">RCC1871</strain>
    </source>
</reference>
<proteinExistence type="predicted"/>
<feature type="transmembrane region" description="Helical" evidence="2">
    <location>
        <begin position="78"/>
        <end position="101"/>
    </location>
</feature>
<evidence type="ECO:0000313" key="3">
    <source>
        <dbReference type="EMBL" id="CAE0189216.1"/>
    </source>
</evidence>
<evidence type="ECO:0000313" key="5">
    <source>
        <dbReference type="Proteomes" id="UP001472866"/>
    </source>
</evidence>
<accession>A0A7S3FNW4</accession>
<protein>
    <recommendedName>
        <fullName evidence="6">Tetraspanin</fullName>
    </recommendedName>
</protein>
<feature type="transmembrane region" description="Helical" evidence="2">
    <location>
        <begin position="323"/>
        <end position="347"/>
    </location>
</feature>
<keyword evidence="2" id="KW-1133">Transmembrane helix</keyword>
<organism evidence="3">
    <name type="scientific">Chloropicon roscoffensis</name>
    <dbReference type="NCBI Taxonomy" id="1461544"/>
    <lineage>
        <taxon>Eukaryota</taxon>
        <taxon>Viridiplantae</taxon>
        <taxon>Chlorophyta</taxon>
        <taxon>Chloropicophyceae</taxon>
        <taxon>Chloropicales</taxon>
        <taxon>Chloropicaceae</taxon>
        <taxon>Chloropicon</taxon>
    </lineage>
</organism>
<evidence type="ECO:0000313" key="4">
    <source>
        <dbReference type="EMBL" id="WZN60213.1"/>
    </source>
</evidence>
<gene>
    <name evidence="3" type="ORF">CROS1456_LOCUS2287</name>
    <name evidence="4" type="ORF">HKI87_02g17420</name>
</gene>
<evidence type="ECO:0008006" key="6">
    <source>
        <dbReference type="Google" id="ProtNLM"/>
    </source>
</evidence>
<feature type="transmembrane region" description="Helical" evidence="2">
    <location>
        <begin position="165"/>
        <end position="186"/>
    </location>
</feature>
<dbReference type="Proteomes" id="UP001472866">
    <property type="component" value="Chromosome 02"/>
</dbReference>
<feature type="transmembrane region" description="Helical" evidence="2">
    <location>
        <begin position="131"/>
        <end position="153"/>
    </location>
</feature>
<keyword evidence="2" id="KW-0812">Transmembrane</keyword>
<name>A0A7S3FNW4_9CHLO</name>
<dbReference type="AlphaFoldDB" id="A0A7S3FNW4"/>
<sequence>MKTATAAAAADGEEPGYSPEGLEEIDLDNDNLAVAIQGIRVMREALGTSAPPEQMTTKKVDSAREAARRRRKREFLEWSFRALNALVCAFFLGMLAVGIHLEVRGIDASYELLHALGLANFDKTWLLFAQWPAIFIGAGAIGFLLSLATVLATGWGDCSNAYYTAYSLILVLLSACAFTVVTILHLSARSTEQSNHEKISILGHDITMYLEILWVKLVADKPENMCEFEGVMKCSGFKNYQCDPGNETIPVHTVVGGCPGQKLVMEATGSTQALPSLDEVALENVTAQVGFDVGACLQTEAENLHHGCLFVLTEVIQQLGKELFVPGLFVASYTLILSILAAVLLFYKFSRKDLRLPR</sequence>
<evidence type="ECO:0000256" key="1">
    <source>
        <dbReference type="SAM" id="MobiDB-lite"/>
    </source>
</evidence>